<accession>A0A0A1TSE8</accession>
<evidence type="ECO:0000313" key="2">
    <source>
        <dbReference type="Proteomes" id="UP000039046"/>
    </source>
</evidence>
<dbReference type="EMBL" id="CDHN01000010">
    <property type="protein sequence ID" value="CEJ95250.1"/>
    <property type="molecule type" value="Genomic_DNA"/>
</dbReference>
<dbReference type="STRING" id="1531966.A0A0A1TSE8"/>
<dbReference type="HOGENOM" id="CLU_1397219_0_0_1"/>
<proteinExistence type="predicted"/>
<dbReference type="OrthoDB" id="5151118at2759"/>
<dbReference type="Proteomes" id="UP000039046">
    <property type="component" value="Unassembled WGS sequence"/>
</dbReference>
<protein>
    <submittedName>
        <fullName evidence="1">Uncharacterized protein</fullName>
    </submittedName>
</protein>
<reference evidence="1 2" key="1">
    <citation type="journal article" date="2015" name="Genome Announc.">
        <title>Draft Genome Sequence and Gene Annotation of the Entomopathogenic Fungus Verticillium hemipterigenum.</title>
        <authorList>
            <person name="Horn F."/>
            <person name="Habel A."/>
            <person name="Scharf D.H."/>
            <person name="Dworschak J."/>
            <person name="Brakhage A.A."/>
            <person name="Guthke R."/>
            <person name="Hertweck C."/>
            <person name="Linde J."/>
        </authorList>
    </citation>
    <scope>NUCLEOTIDE SEQUENCE [LARGE SCALE GENOMIC DNA]</scope>
</reference>
<sequence length="195" mass="21215">MPSAAAEKLTGYSIKQHITAQLQLSPTQLLDARRIPSGWSVILDNITTRDKILAKQAQWLPGLKAEVADKKETWHTYVVDNVPRTLHDIMGNATGVLQAAKDEIVAQTKLQPVEFHIARKDTGSLPNRRWNAHGDCLAVATSLVSSRDVPKSLNASNAGGTTAPWYAPERPAAEIAEAETMAQKPAYYNPDAPIA</sequence>
<dbReference type="AlphaFoldDB" id="A0A0A1TSE8"/>
<name>A0A0A1TSE8_9HYPO</name>
<organism evidence="1 2">
    <name type="scientific">[Torrubiella] hemipterigena</name>
    <dbReference type="NCBI Taxonomy" id="1531966"/>
    <lineage>
        <taxon>Eukaryota</taxon>
        <taxon>Fungi</taxon>
        <taxon>Dikarya</taxon>
        <taxon>Ascomycota</taxon>
        <taxon>Pezizomycotina</taxon>
        <taxon>Sordariomycetes</taxon>
        <taxon>Hypocreomycetidae</taxon>
        <taxon>Hypocreales</taxon>
        <taxon>Clavicipitaceae</taxon>
        <taxon>Clavicipitaceae incertae sedis</taxon>
        <taxon>'Torrubiella' clade</taxon>
    </lineage>
</organism>
<keyword evidence="2" id="KW-1185">Reference proteome</keyword>
<evidence type="ECO:0000313" key="1">
    <source>
        <dbReference type="EMBL" id="CEJ95250.1"/>
    </source>
</evidence>
<gene>
    <name evidence="1" type="ORF">VHEMI10741</name>
</gene>